<keyword evidence="8" id="KW-0732">Signal</keyword>
<dbReference type="CDD" id="cd04056">
    <property type="entry name" value="Peptidases_S53"/>
    <property type="match status" value="1"/>
</dbReference>
<dbReference type="SUPFAM" id="SSF54897">
    <property type="entry name" value="Protease propeptides/inhibitors"/>
    <property type="match status" value="1"/>
</dbReference>
<evidence type="ECO:0000256" key="7">
    <source>
        <dbReference type="ARBA" id="ARBA00023145"/>
    </source>
</evidence>
<accession>A0A9X0U4M6</accession>
<keyword evidence="4" id="KW-0378">Hydrolase</keyword>
<dbReference type="GO" id="GO:0008240">
    <property type="term" value="F:tripeptidyl-peptidase activity"/>
    <property type="evidence" value="ECO:0007669"/>
    <property type="project" value="TreeGrafter"/>
</dbReference>
<dbReference type="PANTHER" id="PTHR14218:SF15">
    <property type="entry name" value="TRIPEPTIDYL-PEPTIDASE 1"/>
    <property type="match status" value="1"/>
</dbReference>
<evidence type="ECO:0000256" key="4">
    <source>
        <dbReference type="ARBA" id="ARBA00022801"/>
    </source>
</evidence>
<feature type="signal peptide" evidence="8">
    <location>
        <begin position="1"/>
        <end position="31"/>
    </location>
</feature>
<dbReference type="CDD" id="cd11377">
    <property type="entry name" value="Pro-peptidase_S53"/>
    <property type="match status" value="1"/>
</dbReference>
<dbReference type="InterPro" id="IPR036852">
    <property type="entry name" value="Peptidase_S8/S53_dom_sf"/>
</dbReference>
<evidence type="ECO:0000256" key="3">
    <source>
        <dbReference type="ARBA" id="ARBA00022723"/>
    </source>
</evidence>
<evidence type="ECO:0000256" key="2">
    <source>
        <dbReference type="ARBA" id="ARBA00022670"/>
    </source>
</evidence>
<comment type="cofactor">
    <cofactor evidence="1">
        <name>Ca(2+)</name>
        <dbReference type="ChEBI" id="CHEBI:29108"/>
    </cofactor>
</comment>
<evidence type="ECO:0000313" key="11">
    <source>
        <dbReference type="Proteomes" id="UP000535182"/>
    </source>
</evidence>
<dbReference type="Pfam" id="PF09286">
    <property type="entry name" value="Pro-kuma_activ"/>
    <property type="match status" value="1"/>
</dbReference>
<dbReference type="Pfam" id="PF00082">
    <property type="entry name" value="Peptidase_S8"/>
    <property type="match status" value="1"/>
</dbReference>
<dbReference type="Proteomes" id="UP000535182">
    <property type="component" value="Unassembled WGS sequence"/>
</dbReference>
<dbReference type="SMART" id="SM00944">
    <property type="entry name" value="Pro-kuma_activ"/>
    <property type="match status" value="1"/>
</dbReference>
<gene>
    <name evidence="10" type="ORF">HDF14_003238</name>
</gene>
<dbReference type="GO" id="GO:0046872">
    <property type="term" value="F:metal ion binding"/>
    <property type="evidence" value="ECO:0007669"/>
    <property type="project" value="UniProtKB-KW"/>
</dbReference>
<dbReference type="InterPro" id="IPR050819">
    <property type="entry name" value="Tripeptidyl-peptidase_I"/>
</dbReference>
<dbReference type="PROSITE" id="PS51695">
    <property type="entry name" value="SEDOLISIN"/>
    <property type="match status" value="1"/>
</dbReference>
<dbReference type="PROSITE" id="PS00138">
    <property type="entry name" value="SUBTILASE_SER"/>
    <property type="match status" value="1"/>
</dbReference>
<dbReference type="Gene3D" id="3.40.50.200">
    <property type="entry name" value="Peptidase S8/S53 domain"/>
    <property type="match status" value="1"/>
</dbReference>
<dbReference type="EMBL" id="JACHEB010000007">
    <property type="protein sequence ID" value="MBB5329616.1"/>
    <property type="molecule type" value="Genomic_DNA"/>
</dbReference>
<keyword evidence="3" id="KW-0479">Metal-binding</keyword>
<dbReference type="SUPFAM" id="SSF52743">
    <property type="entry name" value="Subtilisin-like"/>
    <property type="match status" value="1"/>
</dbReference>
<protein>
    <submittedName>
        <fullName evidence="10">Subtilase family serine protease</fullName>
    </submittedName>
</protein>
<sequence>MTQHSFRNRVSPRLTFAALGVMALTAGSAFAAPAGQTANVVGPEDASKPISVTVWLNPHNKAALDTAVEQMYDSSSPSYHRFLTLKQFNEQYAPTDKEAGTVRDYLTAHNMKVTSTEKNNRFVVAQGNVAAAQTAFNTKINKVMVNGVMHHTNATPATVTGAASALVATVQGLSDLRYKSMAKPAVNPETRVPYAGVSISSAGPDGLFFSADCLRPPESHTFKTDGSFPEAFYAGNRYGADITNTAPNKPPCGYDANEIQTAYGLKQLYKKGLDGTGQTIVIVDAFGSNSILHDANLFSQLNGLPALTPQNFQIVTPTGPVTCTATNGCISGNWQFETTLDVEWAHAIAPNANIVLVLTVDDLLTNLDLGDLAAIGNQYGNVISNSFGLSEIALKELDPAELVVENGIAQIAAALGISLNVSSGDDGDQLISNNADFGINAVSVNANADTPFATGIGGTSTFLDSKNDIKLQTGWGLNVAFLTTPAPNAPLVPPTFLGFQDGSGGGTSVVYAKPKFQKSLKGKFRQVPDISMNADPQTGSEIVVSPDGNPANVTVEVFGGTSLACPMFSGLWAIANQAAGGGPIGEAAPILYELPDKAIIDVNLSPVDTLLNVSGLIIDPPKAPIFESQTDLAQPLQNTKLFVSALYNSVSSTRWDLFTFGTDSSLVTGPGWDNVTGLGTPNGTTFINQVVKAVQ</sequence>
<name>A0A9X0U4M6_9BACT</name>
<evidence type="ECO:0000256" key="5">
    <source>
        <dbReference type="ARBA" id="ARBA00022825"/>
    </source>
</evidence>
<organism evidence="10 11">
    <name type="scientific">Tunturiibacter gelidiferens</name>
    <dbReference type="NCBI Taxonomy" id="3069689"/>
    <lineage>
        <taxon>Bacteria</taxon>
        <taxon>Pseudomonadati</taxon>
        <taxon>Acidobacteriota</taxon>
        <taxon>Terriglobia</taxon>
        <taxon>Terriglobales</taxon>
        <taxon>Acidobacteriaceae</taxon>
        <taxon>Tunturiibacter</taxon>
    </lineage>
</organism>
<evidence type="ECO:0000256" key="1">
    <source>
        <dbReference type="ARBA" id="ARBA00001913"/>
    </source>
</evidence>
<evidence type="ECO:0000256" key="6">
    <source>
        <dbReference type="ARBA" id="ARBA00022837"/>
    </source>
</evidence>
<dbReference type="AlphaFoldDB" id="A0A9X0U4M6"/>
<dbReference type="GO" id="GO:0004252">
    <property type="term" value="F:serine-type endopeptidase activity"/>
    <property type="evidence" value="ECO:0007669"/>
    <property type="project" value="InterPro"/>
</dbReference>
<dbReference type="InterPro" id="IPR000209">
    <property type="entry name" value="Peptidase_S8/S53_dom"/>
</dbReference>
<evidence type="ECO:0000256" key="8">
    <source>
        <dbReference type="SAM" id="SignalP"/>
    </source>
</evidence>
<evidence type="ECO:0000259" key="9">
    <source>
        <dbReference type="PROSITE" id="PS51695"/>
    </source>
</evidence>
<proteinExistence type="predicted"/>
<keyword evidence="7" id="KW-0865">Zymogen</keyword>
<keyword evidence="2 10" id="KW-0645">Protease</keyword>
<feature type="domain" description="Peptidase S53" evidence="9">
    <location>
        <begin position="259"/>
        <end position="693"/>
    </location>
</feature>
<dbReference type="InterPro" id="IPR015366">
    <property type="entry name" value="S53_propep"/>
</dbReference>
<keyword evidence="5" id="KW-0720">Serine protease</keyword>
<dbReference type="InterPro" id="IPR023828">
    <property type="entry name" value="Peptidase_S8_Ser-AS"/>
</dbReference>
<comment type="caution">
    <text evidence="10">The sequence shown here is derived from an EMBL/GenBank/DDBJ whole genome shotgun (WGS) entry which is preliminary data.</text>
</comment>
<evidence type="ECO:0000313" key="10">
    <source>
        <dbReference type="EMBL" id="MBB5329616.1"/>
    </source>
</evidence>
<reference evidence="10 11" key="1">
    <citation type="submission" date="2020-08" db="EMBL/GenBank/DDBJ databases">
        <title>Genomic Encyclopedia of Type Strains, Phase IV (KMG-V): Genome sequencing to study the core and pangenomes of soil and plant-associated prokaryotes.</title>
        <authorList>
            <person name="Whitman W."/>
        </authorList>
    </citation>
    <scope>NUCLEOTIDE SEQUENCE [LARGE SCALE GENOMIC DNA]</scope>
    <source>
        <strain evidence="10 11">X5P2</strain>
    </source>
</reference>
<dbReference type="RefSeq" id="WP_183978260.1">
    <property type="nucleotide sequence ID" value="NZ_JACHEB010000007.1"/>
</dbReference>
<dbReference type="InterPro" id="IPR030400">
    <property type="entry name" value="Sedolisin_dom"/>
</dbReference>
<dbReference type="GO" id="GO:0006508">
    <property type="term" value="P:proteolysis"/>
    <property type="evidence" value="ECO:0007669"/>
    <property type="project" value="UniProtKB-KW"/>
</dbReference>
<dbReference type="PANTHER" id="PTHR14218">
    <property type="entry name" value="PROTEASE S8 TRIPEPTIDYL PEPTIDASE I CLN2"/>
    <property type="match status" value="1"/>
</dbReference>
<feature type="chain" id="PRO_5040736836" evidence="8">
    <location>
        <begin position="32"/>
        <end position="695"/>
    </location>
</feature>
<keyword evidence="6" id="KW-0106">Calcium</keyword>
<keyword evidence="11" id="KW-1185">Reference proteome</keyword>